<name>A0A6P1M8W5_9BACT</name>
<dbReference type="Pfam" id="PF22848">
    <property type="entry name" value="ASD1_dom"/>
    <property type="match status" value="1"/>
</dbReference>
<protein>
    <recommendedName>
        <fullName evidence="2">Alpha-L-arabinofuranosidase 1 catalytic domain-containing protein</fullName>
    </recommendedName>
</protein>
<organism evidence="3 4">
    <name type="scientific">Tichowtungia aerotolerans</name>
    <dbReference type="NCBI Taxonomy" id="2697043"/>
    <lineage>
        <taxon>Bacteria</taxon>
        <taxon>Pseudomonadati</taxon>
        <taxon>Kiritimatiellota</taxon>
        <taxon>Tichowtungiia</taxon>
        <taxon>Tichowtungiales</taxon>
        <taxon>Tichowtungiaceae</taxon>
        <taxon>Tichowtungia</taxon>
    </lineage>
</organism>
<keyword evidence="4" id="KW-1185">Reference proteome</keyword>
<feature type="signal peptide" evidence="1">
    <location>
        <begin position="1"/>
        <end position="20"/>
    </location>
</feature>
<evidence type="ECO:0000313" key="3">
    <source>
        <dbReference type="EMBL" id="QHI70337.1"/>
    </source>
</evidence>
<dbReference type="KEGG" id="taer:GT409_13090"/>
<accession>A0A6P1M8W5</accession>
<dbReference type="RefSeq" id="WP_160629514.1">
    <property type="nucleotide sequence ID" value="NZ_CP047593.1"/>
</dbReference>
<evidence type="ECO:0000256" key="1">
    <source>
        <dbReference type="SAM" id="SignalP"/>
    </source>
</evidence>
<feature type="chain" id="PRO_5026755202" description="Alpha-L-arabinofuranosidase 1 catalytic domain-containing protein" evidence="1">
    <location>
        <begin position="21"/>
        <end position="933"/>
    </location>
</feature>
<dbReference type="EMBL" id="CP047593">
    <property type="protein sequence ID" value="QHI70337.1"/>
    <property type="molecule type" value="Genomic_DNA"/>
</dbReference>
<sequence>MLKTVIILVCLMCWPAALFAAEPLIGWEGGRGTNTAIQVDGINGFLFTGKLYAVDSAVGSLDGTFGASIYGASTNPSAYNVRTVFLGEKNTVGIQIQNNTGGNLQLTSISFDYLAWFSNSPKTITLTYAYGDLDDPDNTVLQSVGGLGHDASWLSDYPDFDWTLENLSDYVLADGERATFELTATDAADENTSGAFDNIAVSGQRGNPPPFAAIETGVEKSEVTKMMSGAGLIYLWCPDAFYADGEIADIAKNVGIGALRWPGGTVVTVSHWDAFTGAWTDSWNPTYDIASGQPPENFMDLDEYLALIDQTGAEIMLGINMSSGKEWQRETEGVAEARALVQACKDRGYNVKYIYFDNESYHSGNGYNRDLDGDGESWTPASYAESFNLYAEAIKEVFPDAKLIANWINNVTGSAFQSAMETMLGIAGTNIDYVDIHWYWEWDNASWPLWKSELPMSRTSSSFSYKDSILYANNLFASLGYPNIRMVVLEWNLGPGPWQTDLAHSNFKTALMQTEMQMQFLQAGLDIGLIFALHNAPGGNPALENHVVRSGGSTSTALWMWLFSKAVGKTVVQASASIDGIYIVAVKGRQGELVAYLLNKTDSDRPIEFIIPGYQIDEIDEAWRFKDDGNGQGSLQKIGLWDVNGRKRTTLLANSLNMIGFNYLSNDVPNRPVIQVERTRAISESLLAGWHSAMGIGGDISAAGINALLWDSDSYGFDETVGSTDGSYGSADFGASSAAGAFVVRATNGMDEVGFQIENETGLPLCLEMVHFDYAPWWTSSPQDVALYYTFGNLSGVTNRTLINSVSGLSSSGNKLADYHDFDWSLSVLPDQVLEHGEKASFILRASNATEIWSNGAFDNIAVSGSTVSDASDSLVVSWRAETARKYTVVQSSSLLSNEWNTVSPIINGIPGDMSLSVLLESPGFYRLQVENP</sequence>
<dbReference type="GO" id="GO:0000272">
    <property type="term" value="P:polysaccharide catabolic process"/>
    <property type="evidence" value="ECO:0007669"/>
    <property type="project" value="TreeGrafter"/>
</dbReference>
<dbReference type="Proteomes" id="UP000464954">
    <property type="component" value="Chromosome"/>
</dbReference>
<dbReference type="Gene3D" id="3.20.20.80">
    <property type="entry name" value="Glycosidases"/>
    <property type="match status" value="1"/>
</dbReference>
<keyword evidence="1" id="KW-0732">Signal</keyword>
<evidence type="ECO:0000259" key="2">
    <source>
        <dbReference type="Pfam" id="PF22848"/>
    </source>
</evidence>
<proteinExistence type="predicted"/>
<dbReference type="AlphaFoldDB" id="A0A6P1M8W5"/>
<dbReference type="InterPro" id="IPR017853">
    <property type="entry name" value="GH"/>
</dbReference>
<reference evidence="3 4" key="1">
    <citation type="submission" date="2020-01" db="EMBL/GenBank/DDBJ databases">
        <title>Ponticoccus aerotolerans gen. nov., sp. nov., an anaerobic bacterium and proposal of Ponticoccusceae fam. nov., Ponticoccusles ord. nov. and Ponticoccuse classis nov. in the phylum Kiritimatiellaeota.</title>
        <authorList>
            <person name="Zhou L.Y."/>
            <person name="Du Z.J."/>
        </authorList>
    </citation>
    <scope>NUCLEOTIDE SEQUENCE [LARGE SCALE GENOMIC DNA]</scope>
    <source>
        <strain evidence="3 4">S-5007</strain>
    </source>
</reference>
<evidence type="ECO:0000313" key="4">
    <source>
        <dbReference type="Proteomes" id="UP000464954"/>
    </source>
</evidence>
<dbReference type="InterPro" id="IPR055235">
    <property type="entry name" value="ASD1_cat"/>
</dbReference>
<dbReference type="SUPFAM" id="SSF51445">
    <property type="entry name" value="(Trans)glycosidases"/>
    <property type="match status" value="1"/>
</dbReference>
<dbReference type="PANTHER" id="PTHR43576">
    <property type="entry name" value="ALPHA-L-ARABINOFURANOSIDASE C-RELATED"/>
    <property type="match status" value="1"/>
</dbReference>
<gene>
    <name evidence="3" type="ORF">GT409_13090</name>
</gene>
<feature type="domain" description="Alpha-L-arabinofuranosidase 1 catalytic" evidence="2">
    <location>
        <begin position="255"/>
        <end position="440"/>
    </location>
</feature>